<gene>
    <name evidence="4" type="ORF">C0J00_00365</name>
</gene>
<dbReference type="OrthoDB" id="2989771at2"/>
<evidence type="ECO:0000313" key="4">
    <source>
        <dbReference type="EMBL" id="AUW95699.1"/>
    </source>
</evidence>
<feature type="compositionally biased region" description="Low complexity" evidence="1">
    <location>
        <begin position="142"/>
        <end position="160"/>
    </location>
</feature>
<dbReference type="GeneID" id="98392362"/>
<proteinExistence type="predicted"/>
<dbReference type="EMBL" id="CP025536">
    <property type="protein sequence ID" value="AUW95699.1"/>
    <property type="molecule type" value="Genomic_DNA"/>
</dbReference>
<evidence type="ECO:0000313" key="5">
    <source>
        <dbReference type="Proteomes" id="UP000238956"/>
    </source>
</evidence>
<dbReference type="RefSeq" id="WP_104967060.1">
    <property type="nucleotide sequence ID" value="NZ_CP025536.1"/>
</dbReference>
<dbReference type="AlphaFoldDB" id="A0A2L0D252"/>
<accession>A0A2L0D252</accession>
<dbReference type="Pfam" id="PF01476">
    <property type="entry name" value="LysM"/>
    <property type="match status" value="1"/>
</dbReference>
<reference evidence="4 5" key="1">
    <citation type="submission" date="2017-12" db="EMBL/GenBank/DDBJ databases">
        <authorList>
            <person name="Hurst M.R.H."/>
        </authorList>
    </citation>
    <scope>NUCLEOTIDE SEQUENCE [LARGE SCALE GENOMIC DNA]</scope>
    <source>
        <strain evidence="4 5">TH11417</strain>
    </source>
</reference>
<dbReference type="SUPFAM" id="SSF54106">
    <property type="entry name" value="LysM domain"/>
    <property type="match status" value="1"/>
</dbReference>
<organism evidence="4 5">
    <name type="scientific">Streptococcus pluranimalium</name>
    <dbReference type="NCBI Taxonomy" id="82348"/>
    <lineage>
        <taxon>Bacteria</taxon>
        <taxon>Bacillati</taxon>
        <taxon>Bacillota</taxon>
        <taxon>Bacilli</taxon>
        <taxon>Lactobacillales</taxon>
        <taxon>Streptococcaceae</taxon>
        <taxon>Streptococcus</taxon>
    </lineage>
</organism>
<dbReference type="PROSITE" id="PS51782">
    <property type="entry name" value="LYSM"/>
    <property type="match status" value="1"/>
</dbReference>
<feature type="compositionally biased region" description="Low complexity" evidence="1">
    <location>
        <begin position="213"/>
        <end position="226"/>
    </location>
</feature>
<dbReference type="InterPro" id="IPR036779">
    <property type="entry name" value="LysM_dom_sf"/>
</dbReference>
<feature type="domain" description="LysM" evidence="3">
    <location>
        <begin position="49"/>
        <end position="93"/>
    </location>
</feature>
<dbReference type="InterPro" id="IPR018392">
    <property type="entry name" value="LysM"/>
</dbReference>
<dbReference type="Pfam" id="PF26571">
    <property type="entry name" value="VldE"/>
    <property type="match status" value="1"/>
</dbReference>
<dbReference type="SMART" id="SM00257">
    <property type="entry name" value="LysM"/>
    <property type="match status" value="1"/>
</dbReference>
<sequence>MKLTKKMLLASTVTLSLASGLAVQAEEMPWTPRSVDEIKSDIVNVEETSTYTVQYGDTLSTISEAMGIDMNVLANINNIANIDLIFPETVLTTRVNQHNEVTSVQIETPAVQENQEGMTASADLAKNEVVVDDQTVQVEDLTAPAEEVSSETALSEASLAPTFETSPASSEYTDTSAPASLEVSSETSEANQVSSTSKQDSVATTSATPVTEAPAQTVTSATQATSNPANAGLQPQVAAYKEEVAAKYGITAFSLYRAGSNDDHGKGLAVDFMVPVSSALGDQVAQDAINNMSSRGISYIIWKQQFYAPFDSIYGPAYTWNPMPDRGSVTENHYDHVHVSFNG</sequence>
<feature type="region of interest" description="Disordered" evidence="1">
    <location>
        <begin position="142"/>
        <end position="230"/>
    </location>
</feature>
<evidence type="ECO:0000256" key="1">
    <source>
        <dbReference type="SAM" id="MobiDB-lite"/>
    </source>
</evidence>
<evidence type="ECO:0000256" key="2">
    <source>
        <dbReference type="SAM" id="SignalP"/>
    </source>
</evidence>
<dbReference type="InterPro" id="IPR058593">
    <property type="entry name" value="ARB_07466-like_C"/>
</dbReference>
<evidence type="ECO:0000259" key="3">
    <source>
        <dbReference type="PROSITE" id="PS51782"/>
    </source>
</evidence>
<protein>
    <submittedName>
        <fullName evidence="4">Peptidoglycan-binding protein LysM</fullName>
    </submittedName>
</protein>
<dbReference type="KEGG" id="splr:C0J00_00365"/>
<dbReference type="Proteomes" id="UP000238956">
    <property type="component" value="Chromosome"/>
</dbReference>
<reference evidence="4 5" key="2">
    <citation type="submission" date="2018-02" db="EMBL/GenBank/DDBJ databases">
        <title>Whole genome sequencing analysis of Streptococcus pluranimalium isolated from cattle infected mastitis in China.</title>
        <authorList>
            <person name="Zhang J.-R."/>
            <person name="Hu G.-Z."/>
        </authorList>
    </citation>
    <scope>NUCLEOTIDE SEQUENCE [LARGE SCALE GENOMIC DNA]</scope>
    <source>
        <strain evidence="4 5">TH11417</strain>
    </source>
</reference>
<keyword evidence="2" id="KW-0732">Signal</keyword>
<name>A0A2L0D252_9STRE</name>
<feature type="signal peptide" evidence="2">
    <location>
        <begin position="1"/>
        <end position="25"/>
    </location>
</feature>
<feature type="chain" id="PRO_5014739752" evidence="2">
    <location>
        <begin position="26"/>
        <end position="343"/>
    </location>
</feature>
<feature type="compositionally biased region" description="Polar residues" evidence="1">
    <location>
        <begin position="163"/>
        <end position="209"/>
    </location>
</feature>
<keyword evidence="5" id="KW-1185">Reference proteome</keyword>
<dbReference type="Gene3D" id="3.10.350.10">
    <property type="entry name" value="LysM domain"/>
    <property type="match status" value="1"/>
</dbReference>
<dbReference type="CDD" id="cd00118">
    <property type="entry name" value="LysM"/>
    <property type="match status" value="1"/>
</dbReference>